<organism evidence="10 11">
    <name type="scientific">Rubrivivax gelatinosus</name>
    <name type="common">Rhodocyclus gelatinosus</name>
    <name type="synonym">Rhodopseudomonas gelatinosa</name>
    <dbReference type="NCBI Taxonomy" id="28068"/>
    <lineage>
        <taxon>Bacteria</taxon>
        <taxon>Pseudomonadati</taxon>
        <taxon>Pseudomonadota</taxon>
        <taxon>Betaproteobacteria</taxon>
        <taxon>Burkholderiales</taxon>
        <taxon>Sphaerotilaceae</taxon>
        <taxon>Rubrivivax</taxon>
    </lineage>
</organism>
<keyword evidence="11" id="KW-1185">Reference proteome</keyword>
<protein>
    <recommendedName>
        <fullName evidence="2 8">Elongation factor G</fullName>
        <shortName evidence="8">EF-G</shortName>
    </recommendedName>
</protein>
<dbReference type="SMART" id="SM00838">
    <property type="entry name" value="EFG_C"/>
    <property type="match status" value="1"/>
</dbReference>
<feature type="binding site" evidence="8">
    <location>
        <begin position="79"/>
        <end position="83"/>
    </location>
    <ligand>
        <name>GTP</name>
        <dbReference type="ChEBI" id="CHEBI:37565"/>
    </ligand>
</feature>
<evidence type="ECO:0000259" key="9">
    <source>
        <dbReference type="PROSITE" id="PS51722"/>
    </source>
</evidence>
<dbReference type="HAMAP" id="MF_00054_B">
    <property type="entry name" value="EF_G_EF_2_B"/>
    <property type="match status" value="1"/>
</dbReference>
<evidence type="ECO:0000256" key="1">
    <source>
        <dbReference type="ARBA" id="ARBA00005870"/>
    </source>
</evidence>
<keyword evidence="8" id="KW-0963">Cytoplasm</keyword>
<dbReference type="CDD" id="cd01886">
    <property type="entry name" value="EF-G"/>
    <property type="match status" value="1"/>
</dbReference>
<evidence type="ECO:0000313" key="10">
    <source>
        <dbReference type="EMBL" id="MBK1712839.1"/>
    </source>
</evidence>
<keyword evidence="3 8" id="KW-0547">Nucleotide-binding</keyword>
<dbReference type="Gene3D" id="3.30.70.870">
    <property type="entry name" value="Elongation Factor G (Translational Gtpase), domain 3"/>
    <property type="match status" value="1"/>
</dbReference>
<dbReference type="Gene3D" id="3.30.230.10">
    <property type="match status" value="1"/>
</dbReference>
<evidence type="ECO:0000256" key="5">
    <source>
        <dbReference type="ARBA" id="ARBA00022917"/>
    </source>
</evidence>
<evidence type="ECO:0000256" key="6">
    <source>
        <dbReference type="ARBA" id="ARBA00023134"/>
    </source>
</evidence>
<dbReference type="PROSITE" id="PS00301">
    <property type="entry name" value="G_TR_1"/>
    <property type="match status" value="1"/>
</dbReference>
<dbReference type="InterPro" id="IPR014721">
    <property type="entry name" value="Ribsml_uS5_D2-typ_fold_subgr"/>
</dbReference>
<dbReference type="CDD" id="cd01434">
    <property type="entry name" value="EFG_mtEFG1_IV"/>
    <property type="match status" value="1"/>
</dbReference>
<dbReference type="Gene3D" id="3.30.70.240">
    <property type="match status" value="1"/>
</dbReference>
<dbReference type="InterPro" id="IPR020568">
    <property type="entry name" value="Ribosomal_Su5_D2-typ_SF"/>
</dbReference>
<dbReference type="Gene3D" id="3.40.50.300">
    <property type="entry name" value="P-loop containing nucleotide triphosphate hydrolases"/>
    <property type="match status" value="1"/>
</dbReference>
<dbReference type="PRINTS" id="PR00315">
    <property type="entry name" value="ELONGATNFCT"/>
</dbReference>
<evidence type="ECO:0000256" key="8">
    <source>
        <dbReference type="HAMAP-Rule" id="MF_00054"/>
    </source>
</evidence>
<dbReference type="InterPro" id="IPR009000">
    <property type="entry name" value="Transl_B-barrel_sf"/>
</dbReference>
<dbReference type="InterPro" id="IPR005517">
    <property type="entry name" value="Transl_elong_EFG/EF2_IV"/>
</dbReference>
<dbReference type="InterPro" id="IPR009022">
    <property type="entry name" value="EFG_III"/>
</dbReference>
<dbReference type="SUPFAM" id="SSF54980">
    <property type="entry name" value="EF-G C-terminal domain-like"/>
    <property type="match status" value="2"/>
</dbReference>
<evidence type="ECO:0000313" key="11">
    <source>
        <dbReference type="Proteomes" id="UP001041814"/>
    </source>
</evidence>
<dbReference type="SMART" id="SM00889">
    <property type="entry name" value="EFG_IV"/>
    <property type="match status" value="1"/>
</dbReference>
<dbReference type="NCBIfam" id="TIGR00231">
    <property type="entry name" value="small_GTP"/>
    <property type="match status" value="1"/>
</dbReference>
<dbReference type="InterPro" id="IPR004540">
    <property type="entry name" value="Transl_elong_EFG/EF2"/>
</dbReference>
<dbReference type="RefSeq" id="WP_200378402.1">
    <property type="nucleotide sequence ID" value="NZ_NRRU01000025.1"/>
</dbReference>
<dbReference type="InterPro" id="IPR000795">
    <property type="entry name" value="T_Tr_GTP-bd_dom"/>
</dbReference>
<dbReference type="NCBIfam" id="NF009381">
    <property type="entry name" value="PRK12740.1-5"/>
    <property type="match status" value="1"/>
</dbReference>
<comment type="similarity">
    <text evidence="1 8">Belongs to the TRAFAC class translation factor GTPase superfamily. Classic translation factor GTPase family. EF-G/EF-2 subfamily.</text>
</comment>
<dbReference type="InterPro" id="IPR031157">
    <property type="entry name" value="G_TR_CS"/>
</dbReference>
<dbReference type="SUPFAM" id="SSF52540">
    <property type="entry name" value="P-loop containing nucleoside triphosphate hydrolases"/>
    <property type="match status" value="1"/>
</dbReference>
<sequence>MNSNDRKLRNIGVIAHVDAGKTTVTERILFHTGENHRIGEVHDGSARMDFDPQERQRGITIDSAAVSVQWKGAQLNIIDTPGHIDFNVEVRRALRVLDGAVVVFDGVAGVEPQTETNWRLADGYGVPRIAFVNKLDRVGADFRRVVSMIGERLGVKALVLQLPIGAEGGFRGVVDLLAMRSLVWPRDDASEPPQVGAVPPELLDLALRERERLLETVVEQDDELLLAYLDGQTLPVEALRRAIRKGVLAQAFVPVLGGSAYRNRGVEPLLDAVVDFLPSPGDLPATENRPAADARAPLAALAFKLAHDGHAGMVFVRVYSGRLRRGDTVLNTATGRVERVSRLYEVHADERIDIDEAQAGDIVAVVGLKDTLTGHTLSDRAHPVQLEAIGVPEPVIDVALEPRRQADQQALAAALALLQREDPSLRVRQDAESGQIILSGMGELQLEVAVERLRSRHGVDVAVGRPEVAYRESISKEVEVNHVHRKQSGGPGQFAELRLRLAPLERGAGLRFESRITGGAIPKEYIPAVEAGVRRAAQLGVLAGFPTVDLQATLLDGSFHERDSSTLAFELAAAAAFREAAAQAGPGLLEPVMAVEVVTPLDHLGDVIGDLHRRRGIVRGNITRGNAAVIDAEVPLKEMFGYIGSLRALSQGRAQYTMQFDRYREAAAAGRAALAPASVA</sequence>
<dbReference type="SUPFAM" id="SSF54211">
    <property type="entry name" value="Ribosomal protein S5 domain 2-like"/>
    <property type="match status" value="1"/>
</dbReference>
<comment type="function">
    <text evidence="7 8">Catalyzes the GTP-dependent ribosomal translocation step during translation elongation. During this step, the ribosome changes from the pre-translocational (PRE) to the post-translocational (POST) state as the newly formed A-site-bound peptidyl-tRNA and P-site-bound deacylated tRNA move to the P and E sites, respectively. Catalyzes the coordinated movement of the two tRNA molecules, the mRNA and conformational changes in the ribosome.</text>
</comment>
<evidence type="ECO:0000256" key="3">
    <source>
        <dbReference type="ARBA" id="ARBA00022741"/>
    </source>
</evidence>
<dbReference type="CDD" id="cd04088">
    <property type="entry name" value="EFG_mtEFG_II"/>
    <property type="match status" value="1"/>
</dbReference>
<dbReference type="InterPro" id="IPR035649">
    <property type="entry name" value="EFG_V"/>
</dbReference>
<feature type="binding site" evidence="8">
    <location>
        <begin position="15"/>
        <end position="22"/>
    </location>
    <ligand>
        <name>GTP</name>
        <dbReference type="ChEBI" id="CHEBI:37565"/>
    </ligand>
</feature>
<reference evidence="10" key="2">
    <citation type="journal article" date="2020" name="Microorganisms">
        <title>Osmotic Adaptation and Compatible Solute Biosynthesis of Phototrophic Bacteria as Revealed from Genome Analyses.</title>
        <authorList>
            <person name="Imhoff J.F."/>
            <person name="Rahn T."/>
            <person name="Kunzel S."/>
            <person name="Keller A."/>
            <person name="Neulinger S.C."/>
        </authorList>
    </citation>
    <scope>NUCLEOTIDE SEQUENCE</scope>
    <source>
        <strain evidence="10">IM 151</strain>
    </source>
</reference>
<dbReference type="Proteomes" id="UP001041814">
    <property type="component" value="Unassembled WGS sequence"/>
</dbReference>
<dbReference type="PANTHER" id="PTHR43261:SF1">
    <property type="entry name" value="RIBOSOME-RELEASING FACTOR 2, MITOCHONDRIAL"/>
    <property type="match status" value="1"/>
</dbReference>
<dbReference type="Pfam" id="PF00009">
    <property type="entry name" value="GTP_EFTU"/>
    <property type="match status" value="1"/>
</dbReference>
<dbReference type="NCBIfam" id="TIGR00484">
    <property type="entry name" value="EF-G"/>
    <property type="match status" value="1"/>
</dbReference>
<comment type="caution">
    <text evidence="10">The sequence shown here is derived from an EMBL/GenBank/DDBJ whole genome shotgun (WGS) entry which is preliminary data.</text>
</comment>
<dbReference type="CDD" id="cd16262">
    <property type="entry name" value="EFG_III"/>
    <property type="match status" value="1"/>
</dbReference>
<evidence type="ECO:0000256" key="4">
    <source>
        <dbReference type="ARBA" id="ARBA00022768"/>
    </source>
</evidence>
<dbReference type="Gene3D" id="2.40.30.10">
    <property type="entry name" value="Translation factors"/>
    <property type="match status" value="1"/>
</dbReference>
<comment type="subcellular location">
    <subcellularLocation>
        <location evidence="8">Cytoplasm</location>
    </subcellularLocation>
</comment>
<evidence type="ECO:0000256" key="7">
    <source>
        <dbReference type="ARBA" id="ARBA00024731"/>
    </source>
</evidence>
<dbReference type="Pfam" id="PF03144">
    <property type="entry name" value="GTP_EFTU_D2"/>
    <property type="match status" value="1"/>
</dbReference>
<evidence type="ECO:0000256" key="2">
    <source>
        <dbReference type="ARBA" id="ARBA00017872"/>
    </source>
</evidence>
<dbReference type="SUPFAM" id="SSF50447">
    <property type="entry name" value="Translation proteins"/>
    <property type="match status" value="1"/>
</dbReference>
<dbReference type="InterPro" id="IPR004161">
    <property type="entry name" value="EFTu-like_2"/>
</dbReference>
<dbReference type="CDD" id="cd03713">
    <property type="entry name" value="EFG_mtEFG_C"/>
    <property type="match status" value="1"/>
</dbReference>
<keyword evidence="5 8" id="KW-0648">Protein biosynthesis</keyword>
<dbReference type="GO" id="GO:0003746">
    <property type="term" value="F:translation elongation factor activity"/>
    <property type="evidence" value="ECO:0007669"/>
    <property type="project" value="UniProtKB-KW"/>
</dbReference>
<dbReference type="Pfam" id="PF00679">
    <property type="entry name" value="EFG_C"/>
    <property type="match status" value="1"/>
</dbReference>
<dbReference type="InterPro" id="IPR035647">
    <property type="entry name" value="EFG_III/V"/>
</dbReference>
<keyword evidence="6 8" id="KW-0342">GTP-binding</keyword>
<dbReference type="InterPro" id="IPR047872">
    <property type="entry name" value="EFG_IV"/>
</dbReference>
<feature type="domain" description="Tr-type G" evidence="9">
    <location>
        <begin position="6"/>
        <end position="281"/>
    </location>
</feature>
<dbReference type="Pfam" id="PF03764">
    <property type="entry name" value="EFG_IV"/>
    <property type="match status" value="1"/>
</dbReference>
<dbReference type="InterPro" id="IPR027417">
    <property type="entry name" value="P-loop_NTPase"/>
</dbReference>
<keyword evidence="4 8" id="KW-0251">Elongation factor</keyword>
<dbReference type="PROSITE" id="PS51722">
    <property type="entry name" value="G_TR_2"/>
    <property type="match status" value="1"/>
</dbReference>
<dbReference type="InterPro" id="IPR005225">
    <property type="entry name" value="Small_GTP-bd"/>
</dbReference>
<dbReference type="PANTHER" id="PTHR43261">
    <property type="entry name" value="TRANSLATION ELONGATION FACTOR G-RELATED"/>
    <property type="match status" value="1"/>
</dbReference>
<dbReference type="InterPro" id="IPR041095">
    <property type="entry name" value="EFG_II"/>
</dbReference>
<gene>
    <name evidence="8 10" type="primary">fusA</name>
    <name evidence="10" type="ORF">CKO43_08605</name>
</gene>
<reference evidence="10" key="1">
    <citation type="submission" date="2017-08" db="EMBL/GenBank/DDBJ databases">
        <authorList>
            <person name="Imhoff J.F."/>
            <person name="Rahn T."/>
            <person name="Kuenzel S."/>
            <person name="Neulinger S.C."/>
        </authorList>
    </citation>
    <scope>NUCLEOTIDE SEQUENCE</scope>
    <source>
        <strain evidence="10">IM 151</strain>
    </source>
</reference>
<name>A0ABS1DS55_RUBGE</name>
<dbReference type="InterPro" id="IPR000640">
    <property type="entry name" value="EFG_V-like"/>
</dbReference>
<proteinExistence type="inferred from homology"/>
<accession>A0ABS1DS55</accession>
<dbReference type="EMBL" id="NRRU01000025">
    <property type="protein sequence ID" value="MBK1712839.1"/>
    <property type="molecule type" value="Genomic_DNA"/>
</dbReference>
<dbReference type="Pfam" id="PF14492">
    <property type="entry name" value="EFG_III"/>
    <property type="match status" value="1"/>
</dbReference>
<feature type="binding site" evidence="8">
    <location>
        <begin position="133"/>
        <end position="136"/>
    </location>
    <ligand>
        <name>GTP</name>
        <dbReference type="ChEBI" id="CHEBI:37565"/>
    </ligand>
</feature>